<evidence type="ECO:0000313" key="3">
    <source>
        <dbReference type="EMBL" id="QQZ09356.1"/>
    </source>
</evidence>
<evidence type="ECO:0000259" key="2">
    <source>
        <dbReference type="PROSITE" id="PS50887"/>
    </source>
</evidence>
<feature type="transmembrane region" description="Helical" evidence="1">
    <location>
        <begin position="71"/>
        <end position="89"/>
    </location>
</feature>
<dbReference type="RefSeq" id="WP_202778368.1">
    <property type="nucleotide sequence ID" value="NZ_CP065425.1"/>
</dbReference>
<dbReference type="NCBIfam" id="TIGR00254">
    <property type="entry name" value="GGDEF"/>
    <property type="match status" value="1"/>
</dbReference>
<feature type="transmembrane region" description="Helical" evidence="1">
    <location>
        <begin position="7"/>
        <end position="26"/>
    </location>
</feature>
<sequence>MTLKARLFDFLLFFTSLAVAFSLGHFTIDPTTFVIALLLYWVFSSLYYQLRIISKKNNTSFDYGISYSLSFAIFTGTLGLLLFETIYRFTVYLTKRWKNTADPGELLDVFYNIGSFVLSNSISYYLFTLLHPGFQHIPFGFWILMIFLVCVSSFLTGTFLAIVLYISGDIKSRSETIEFIFKTRSFMDIGKVAFTNGLLLLLLEEGKWEMIISLFILNYLVNRSFVFKSHSIQNKIERDKFEQMAYTDFLTGIANRAYMDKKMAELNQSNETIAIVVADIDKFKRINDNYNHAVGDRVIQHFSTILKSRLNYDDYLFRSGGEEFTLFLRNRSFETSVALIETISQDVMSNMVTVEHHSESIPISYTASFGLYFLKLNDDVSIGKGYVYADQLLLQSKELGRNKITVKNAILKTDNQ</sequence>
<dbReference type="InterPro" id="IPR043128">
    <property type="entry name" value="Rev_trsase/Diguanyl_cyclase"/>
</dbReference>
<feature type="transmembrane region" description="Helical" evidence="1">
    <location>
        <begin position="109"/>
        <end position="127"/>
    </location>
</feature>
<reference evidence="3 4" key="1">
    <citation type="submission" date="2020-11" db="EMBL/GenBank/DDBJ databases">
        <title>Taxonomic evaluation of the Bacillus sporothermodurans group of bacteria based on whole genome sequences.</title>
        <authorList>
            <person name="Fiedler G."/>
            <person name="Herbstmann A.-D."/>
            <person name="Doll E."/>
            <person name="Wenning M."/>
            <person name="Brinks E."/>
            <person name="Kabisch J."/>
            <person name="Breitenwieser F."/>
            <person name="Lappann M."/>
            <person name="Boehnlein C."/>
            <person name="Franz C."/>
        </authorList>
    </citation>
    <scope>NUCLEOTIDE SEQUENCE [LARGE SCALE GENOMIC DNA]</scope>
    <source>
        <strain evidence="3 4">JCM 19841</strain>
    </source>
</reference>
<gene>
    <name evidence="3" type="ORF">I5776_20755</name>
</gene>
<dbReference type="InterPro" id="IPR000160">
    <property type="entry name" value="GGDEF_dom"/>
</dbReference>
<dbReference type="EMBL" id="CP065425">
    <property type="protein sequence ID" value="QQZ09356.1"/>
    <property type="molecule type" value="Genomic_DNA"/>
</dbReference>
<proteinExistence type="predicted"/>
<organism evidence="3 4">
    <name type="scientific">Heyndrickxia vini</name>
    <dbReference type="NCBI Taxonomy" id="1476025"/>
    <lineage>
        <taxon>Bacteria</taxon>
        <taxon>Bacillati</taxon>
        <taxon>Bacillota</taxon>
        <taxon>Bacilli</taxon>
        <taxon>Bacillales</taxon>
        <taxon>Bacillaceae</taxon>
        <taxon>Heyndrickxia</taxon>
    </lineage>
</organism>
<protein>
    <submittedName>
        <fullName evidence="3">GGDEF domain-containing protein</fullName>
    </submittedName>
</protein>
<dbReference type="InterPro" id="IPR050469">
    <property type="entry name" value="Diguanylate_Cyclase"/>
</dbReference>
<name>A0ABX7E294_9BACI</name>
<dbReference type="PROSITE" id="PS50887">
    <property type="entry name" value="GGDEF"/>
    <property type="match status" value="1"/>
</dbReference>
<dbReference type="InterPro" id="IPR029787">
    <property type="entry name" value="Nucleotide_cyclase"/>
</dbReference>
<dbReference type="CDD" id="cd01949">
    <property type="entry name" value="GGDEF"/>
    <property type="match status" value="1"/>
</dbReference>
<keyword evidence="1" id="KW-0472">Membrane</keyword>
<feature type="domain" description="GGDEF" evidence="2">
    <location>
        <begin position="271"/>
        <end position="409"/>
    </location>
</feature>
<feature type="transmembrane region" description="Helical" evidence="1">
    <location>
        <begin position="139"/>
        <end position="166"/>
    </location>
</feature>
<dbReference type="Proteomes" id="UP000595691">
    <property type="component" value="Chromosome"/>
</dbReference>
<dbReference type="PANTHER" id="PTHR45138:SF9">
    <property type="entry name" value="DIGUANYLATE CYCLASE DGCM-RELATED"/>
    <property type="match status" value="1"/>
</dbReference>
<keyword evidence="1" id="KW-0812">Transmembrane</keyword>
<evidence type="ECO:0000256" key="1">
    <source>
        <dbReference type="SAM" id="Phobius"/>
    </source>
</evidence>
<evidence type="ECO:0000313" key="4">
    <source>
        <dbReference type="Proteomes" id="UP000595691"/>
    </source>
</evidence>
<keyword evidence="1" id="KW-1133">Transmembrane helix</keyword>
<dbReference type="Gene3D" id="3.30.70.270">
    <property type="match status" value="1"/>
</dbReference>
<keyword evidence="4" id="KW-1185">Reference proteome</keyword>
<dbReference type="Pfam" id="PF00990">
    <property type="entry name" value="GGDEF"/>
    <property type="match status" value="1"/>
</dbReference>
<dbReference type="SUPFAM" id="SSF55073">
    <property type="entry name" value="Nucleotide cyclase"/>
    <property type="match status" value="1"/>
</dbReference>
<dbReference type="SMART" id="SM00267">
    <property type="entry name" value="GGDEF"/>
    <property type="match status" value="1"/>
</dbReference>
<feature type="transmembrane region" description="Helical" evidence="1">
    <location>
        <begin position="32"/>
        <end position="50"/>
    </location>
</feature>
<dbReference type="PANTHER" id="PTHR45138">
    <property type="entry name" value="REGULATORY COMPONENTS OF SENSORY TRANSDUCTION SYSTEM"/>
    <property type="match status" value="1"/>
</dbReference>
<accession>A0ABX7E294</accession>